<dbReference type="Proteomes" id="UP000243459">
    <property type="component" value="Chromosome 1"/>
</dbReference>
<comment type="similarity">
    <text evidence="1 5">Belongs to the FMO family.</text>
</comment>
<evidence type="ECO:0000256" key="2">
    <source>
        <dbReference type="ARBA" id="ARBA00022630"/>
    </source>
</evidence>
<dbReference type="InterPro" id="IPR050346">
    <property type="entry name" value="FMO-like"/>
</dbReference>
<comment type="cofactor">
    <cofactor evidence="5">
        <name>FAD</name>
        <dbReference type="ChEBI" id="CHEBI:57692"/>
    </cofactor>
</comment>
<dbReference type="InterPro" id="IPR020946">
    <property type="entry name" value="Flavin_mOase-like"/>
</dbReference>
<dbReference type="Gene3D" id="3.50.50.60">
    <property type="entry name" value="FAD/NAD(P)-binding domain"/>
    <property type="match status" value="2"/>
</dbReference>
<keyword evidence="4 5" id="KW-0560">Oxidoreductase</keyword>
<dbReference type="GO" id="GO:0050660">
    <property type="term" value="F:flavin adenine dinucleotide binding"/>
    <property type="evidence" value="ECO:0007669"/>
    <property type="project" value="InterPro"/>
</dbReference>
<dbReference type="EC" id="1.-.-.-" evidence="5"/>
<dbReference type="GO" id="GO:0050661">
    <property type="term" value="F:NADP binding"/>
    <property type="evidence" value="ECO:0007669"/>
    <property type="project" value="InterPro"/>
</dbReference>
<gene>
    <name evidence="6" type="ORF">A4U43_C01F17960</name>
</gene>
<name>A0A5P1FQU5_ASPOF</name>
<dbReference type="SUPFAM" id="SSF51905">
    <property type="entry name" value="FAD/NAD(P)-binding domain"/>
    <property type="match status" value="1"/>
</dbReference>
<dbReference type="EMBL" id="CM007381">
    <property type="protein sequence ID" value="ONK80462.1"/>
    <property type="molecule type" value="Genomic_DNA"/>
</dbReference>
<evidence type="ECO:0000256" key="5">
    <source>
        <dbReference type="RuleBase" id="RU361177"/>
    </source>
</evidence>
<sequence length="178" mass="20009">MQRRSVIKYPPSLTQSFAHLNPSKPEEKKDMERKRVCIIGAGVSGLTACKHVLSKGFVPTVFRAGPPLRASGTTLARPPASPQAFYRFSDHPWPKEVTDTYPDHVQVREYLRSYARKFNVLEHVRFGTKVAGVEYVGASEEEIMTWDMWAGNGEAFGSSKGVWHVRVQHGDEGELEVH</sequence>
<evidence type="ECO:0000313" key="6">
    <source>
        <dbReference type="EMBL" id="ONK80462.1"/>
    </source>
</evidence>
<protein>
    <recommendedName>
        <fullName evidence="5">Flavin-containing monooxygenase</fullName>
        <ecNumber evidence="5">1.-.-.-</ecNumber>
    </recommendedName>
</protein>
<keyword evidence="7" id="KW-1185">Reference proteome</keyword>
<evidence type="ECO:0000256" key="1">
    <source>
        <dbReference type="ARBA" id="ARBA00009183"/>
    </source>
</evidence>
<dbReference type="OMA" id="SHEPNNE"/>
<evidence type="ECO:0000256" key="3">
    <source>
        <dbReference type="ARBA" id="ARBA00022827"/>
    </source>
</evidence>
<dbReference type="InterPro" id="IPR036188">
    <property type="entry name" value="FAD/NAD-bd_sf"/>
</dbReference>
<dbReference type="Pfam" id="PF00743">
    <property type="entry name" value="FMO-like"/>
    <property type="match status" value="1"/>
</dbReference>
<organism evidence="6 7">
    <name type="scientific">Asparagus officinalis</name>
    <name type="common">Garden asparagus</name>
    <dbReference type="NCBI Taxonomy" id="4686"/>
    <lineage>
        <taxon>Eukaryota</taxon>
        <taxon>Viridiplantae</taxon>
        <taxon>Streptophyta</taxon>
        <taxon>Embryophyta</taxon>
        <taxon>Tracheophyta</taxon>
        <taxon>Spermatophyta</taxon>
        <taxon>Magnoliopsida</taxon>
        <taxon>Liliopsida</taxon>
        <taxon>Asparagales</taxon>
        <taxon>Asparagaceae</taxon>
        <taxon>Asparagoideae</taxon>
        <taxon>Asparagus</taxon>
    </lineage>
</organism>
<evidence type="ECO:0000256" key="4">
    <source>
        <dbReference type="ARBA" id="ARBA00023002"/>
    </source>
</evidence>
<dbReference type="Gramene" id="ONK80462">
    <property type="protein sequence ID" value="ONK80462"/>
    <property type="gene ID" value="A4U43_C01F17960"/>
</dbReference>
<dbReference type="AlphaFoldDB" id="A0A5P1FQU5"/>
<dbReference type="GO" id="GO:0004499">
    <property type="term" value="F:N,N-dimethylaniline monooxygenase activity"/>
    <property type="evidence" value="ECO:0007669"/>
    <property type="project" value="InterPro"/>
</dbReference>
<accession>A0A5P1FQU5</accession>
<keyword evidence="2 5" id="KW-0285">Flavoprotein</keyword>
<dbReference type="PANTHER" id="PTHR23023">
    <property type="entry name" value="DIMETHYLANILINE MONOOXYGENASE"/>
    <property type="match status" value="1"/>
</dbReference>
<evidence type="ECO:0000313" key="7">
    <source>
        <dbReference type="Proteomes" id="UP000243459"/>
    </source>
</evidence>
<keyword evidence="5" id="KW-0503">Monooxygenase</keyword>
<keyword evidence="3 5" id="KW-0274">FAD</keyword>
<proteinExistence type="inferred from homology"/>
<reference evidence="7" key="1">
    <citation type="journal article" date="2017" name="Nat. Commun.">
        <title>The asparagus genome sheds light on the origin and evolution of a young Y chromosome.</title>
        <authorList>
            <person name="Harkess A."/>
            <person name="Zhou J."/>
            <person name="Xu C."/>
            <person name="Bowers J.E."/>
            <person name="Van der Hulst R."/>
            <person name="Ayyampalayam S."/>
            <person name="Mercati F."/>
            <person name="Riccardi P."/>
            <person name="McKain M.R."/>
            <person name="Kakrana A."/>
            <person name="Tang H."/>
            <person name="Ray J."/>
            <person name="Groenendijk J."/>
            <person name="Arikit S."/>
            <person name="Mathioni S.M."/>
            <person name="Nakano M."/>
            <person name="Shan H."/>
            <person name="Telgmann-Rauber A."/>
            <person name="Kanno A."/>
            <person name="Yue Z."/>
            <person name="Chen H."/>
            <person name="Li W."/>
            <person name="Chen Y."/>
            <person name="Xu X."/>
            <person name="Zhang Y."/>
            <person name="Luo S."/>
            <person name="Chen H."/>
            <person name="Gao J."/>
            <person name="Mao Z."/>
            <person name="Pires J.C."/>
            <person name="Luo M."/>
            <person name="Kudrna D."/>
            <person name="Wing R.A."/>
            <person name="Meyers B.C."/>
            <person name="Yi K."/>
            <person name="Kong H."/>
            <person name="Lavrijsen P."/>
            <person name="Sunseri F."/>
            <person name="Falavigna A."/>
            <person name="Ye Y."/>
            <person name="Leebens-Mack J.H."/>
            <person name="Chen G."/>
        </authorList>
    </citation>
    <scope>NUCLEOTIDE SEQUENCE [LARGE SCALE GENOMIC DNA]</scope>
    <source>
        <strain evidence="7">cv. DH0086</strain>
    </source>
</reference>